<comment type="caution">
    <text evidence="1">The sequence shown here is derived from an EMBL/GenBank/DDBJ whole genome shotgun (WGS) entry which is preliminary data.</text>
</comment>
<organism evidence="1 2">
    <name type="scientific">Nocardia pseudobrasiliensis</name>
    <dbReference type="NCBI Taxonomy" id="45979"/>
    <lineage>
        <taxon>Bacteria</taxon>
        <taxon>Bacillati</taxon>
        <taxon>Actinomycetota</taxon>
        <taxon>Actinomycetes</taxon>
        <taxon>Mycobacteriales</taxon>
        <taxon>Nocardiaceae</taxon>
        <taxon>Nocardia</taxon>
    </lineage>
</organism>
<dbReference type="STRING" id="1210086.GCA_001613105_01865"/>
<accession>A0A370I857</accession>
<dbReference type="AlphaFoldDB" id="A0A370I857"/>
<proteinExistence type="predicted"/>
<dbReference type="EMBL" id="QQBC01000004">
    <property type="protein sequence ID" value="RDI66916.1"/>
    <property type="molecule type" value="Genomic_DNA"/>
</dbReference>
<dbReference type="Pfam" id="PF19457">
    <property type="entry name" value="DUF5994"/>
    <property type="match status" value="1"/>
</dbReference>
<dbReference type="InterPro" id="IPR046036">
    <property type="entry name" value="DUF5994"/>
</dbReference>
<name>A0A370I857_9NOCA</name>
<sequence length="142" mass="15598">MAPLQLHLRSARNRVPPHRTPRLRLKPKTESHGYLDGAWWPRTGKLIAELPDLLAALTVRVGTAQRVVYDSASWSRVPRQLTIGDHAVRLDAYPFELGNTMYVYGNMGNMIVLRVIAFTTAPDAAHSALLTTATDPATGSLG</sequence>
<dbReference type="Proteomes" id="UP000254869">
    <property type="component" value="Unassembled WGS sequence"/>
</dbReference>
<reference evidence="1 2" key="1">
    <citation type="submission" date="2018-07" db="EMBL/GenBank/DDBJ databases">
        <title>Genomic Encyclopedia of Type Strains, Phase IV (KMG-IV): sequencing the most valuable type-strain genomes for metagenomic binning, comparative biology and taxonomic classification.</title>
        <authorList>
            <person name="Goeker M."/>
        </authorList>
    </citation>
    <scope>NUCLEOTIDE SEQUENCE [LARGE SCALE GENOMIC DNA]</scope>
    <source>
        <strain evidence="1 2">DSM 44290</strain>
    </source>
</reference>
<gene>
    <name evidence="1" type="ORF">DFR76_104669</name>
</gene>
<evidence type="ECO:0000313" key="2">
    <source>
        <dbReference type="Proteomes" id="UP000254869"/>
    </source>
</evidence>
<dbReference type="RefSeq" id="WP_067994742.1">
    <property type="nucleotide sequence ID" value="NZ_QQBC01000004.1"/>
</dbReference>
<keyword evidence="2" id="KW-1185">Reference proteome</keyword>
<protein>
    <submittedName>
        <fullName evidence="1">Uncharacterized protein</fullName>
    </submittedName>
</protein>
<evidence type="ECO:0000313" key="1">
    <source>
        <dbReference type="EMBL" id="RDI66916.1"/>
    </source>
</evidence>